<comment type="caution">
    <text evidence="2">The sequence shown here is derived from an EMBL/GenBank/DDBJ whole genome shotgun (WGS) entry which is preliminary data.</text>
</comment>
<feature type="transmembrane region" description="Helical" evidence="1">
    <location>
        <begin position="70"/>
        <end position="98"/>
    </location>
</feature>
<keyword evidence="3" id="KW-1185">Reference proteome</keyword>
<organism evidence="2 3">
    <name type="scientific">Orchesella dallaii</name>
    <dbReference type="NCBI Taxonomy" id="48710"/>
    <lineage>
        <taxon>Eukaryota</taxon>
        <taxon>Metazoa</taxon>
        <taxon>Ecdysozoa</taxon>
        <taxon>Arthropoda</taxon>
        <taxon>Hexapoda</taxon>
        <taxon>Collembola</taxon>
        <taxon>Entomobryomorpha</taxon>
        <taxon>Entomobryoidea</taxon>
        <taxon>Orchesellidae</taxon>
        <taxon>Orchesellinae</taxon>
        <taxon>Orchesella</taxon>
    </lineage>
</organism>
<dbReference type="Proteomes" id="UP001642540">
    <property type="component" value="Unassembled WGS sequence"/>
</dbReference>
<evidence type="ECO:0000313" key="2">
    <source>
        <dbReference type="EMBL" id="CAL8116717.1"/>
    </source>
</evidence>
<keyword evidence="1" id="KW-1133">Transmembrane helix</keyword>
<feature type="transmembrane region" description="Helical" evidence="1">
    <location>
        <begin position="182"/>
        <end position="203"/>
    </location>
</feature>
<evidence type="ECO:0000313" key="3">
    <source>
        <dbReference type="Proteomes" id="UP001642540"/>
    </source>
</evidence>
<reference evidence="2 3" key="1">
    <citation type="submission" date="2024-08" db="EMBL/GenBank/DDBJ databases">
        <authorList>
            <person name="Cucini C."/>
            <person name="Frati F."/>
        </authorList>
    </citation>
    <scope>NUCLEOTIDE SEQUENCE [LARGE SCALE GENOMIC DNA]</scope>
</reference>
<dbReference type="EMBL" id="CAXLJM020000053">
    <property type="protein sequence ID" value="CAL8116717.1"/>
    <property type="molecule type" value="Genomic_DNA"/>
</dbReference>
<evidence type="ECO:0008006" key="4">
    <source>
        <dbReference type="Google" id="ProtNLM"/>
    </source>
</evidence>
<feature type="transmembrane region" description="Helical" evidence="1">
    <location>
        <begin position="21"/>
        <end position="42"/>
    </location>
</feature>
<protein>
    <recommendedName>
        <fullName evidence="4">ABC transporter ATP-binding protein</fullName>
    </recommendedName>
</protein>
<gene>
    <name evidence="2" type="ORF">ODALV1_LOCUS17386</name>
</gene>
<keyword evidence="1" id="KW-0812">Transmembrane</keyword>
<keyword evidence="1" id="KW-0472">Membrane</keyword>
<sequence>MLARKNIQWSRERLLGIEMDELLLYSIGSLTLLVPLSFGFLVTKKFEPTHQFLEEWLEIDIEFSLQYLPVLAYLVLIVLCAANNVYVMFTFILCYLLLTRFIPDMTVIGLGKQMNGNQYLLRTQAFGTLTDEEVIHLYRVQQLFNRLMNNIMASLLISFHLVVFIVCLVVSAFIWITQGDTIIESGMMCVAFLGIAVLGPIYANFLESRFCGAVVKNSEEFLDKGRKIVKRRSIFRKFAKGGFRLTLEVAYPFFTVGRNTFLEFMQESLGFLVDLLTTYHAQL</sequence>
<feature type="transmembrane region" description="Helical" evidence="1">
    <location>
        <begin position="151"/>
        <end position="176"/>
    </location>
</feature>
<evidence type="ECO:0000256" key="1">
    <source>
        <dbReference type="SAM" id="Phobius"/>
    </source>
</evidence>
<proteinExistence type="predicted"/>
<name>A0ABP1R2D6_9HEXA</name>
<accession>A0ABP1R2D6</accession>